<name>A0ABQ1FN26_9BACL</name>
<evidence type="ECO:0000256" key="1">
    <source>
        <dbReference type="ARBA" id="ARBA00004651"/>
    </source>
</evidence>
<comment type="subcellular location">
    <subcellularLocation>
        <location evidence="1">Cell membrane</location>
        <topology evidence="1">Multi-pass membrane protein</topology>
    </subcellularLocation>
</comment>
<feature type="transmembrane region" description="Helical" evidence="6">
    <location>
        <begin position="296"/>
        <end position="316"/>
    </location>
</feature>
<dbReference type="PANTHER" id="PTHR10010">
    <property type="entry name" value="SOLUTE CARRIER FAMILY 34 SODIUM PHOSPHATE , MEMBER 2-RELATED"/>
    <property type="match status" value="1"/>
</dbReference>
<keyword evidence="5 6" id="KW-0472">Membrane</keyword>
<feature type="transmembrane region" description="Helical" evidence="6">
    <location>
        <begin position="148"/>
        <end position="169"/>
    </location>
</feature>
<organism evidence="7 8">
    <name type="scientific">Paenibacillus physcomitrellae</name>
    <dbReference type="NCBI Taxonomy" id="1619311"/>
    <lineage>
        <taxon>Bacteria</taxon>
        <taxon>Bacillati</taxon>
        <taxon>Bacillota</taxon>
        <taxon>Bacilli</taxon>
        <taxon>Bacillales</taxon>
        <taxon>Paenibacillaceae</taxon>
        <taxon>Paenibacillus</taxon>
    </lineage>
</organism>
<dbReference type="Pfam" id="PF02690">
    <property type="entry name" value="Na_Pi_cotrans"/>
    <property type="match status" value="2"/>
</dbReference>
<keyword evidence="2" id="KW-1003">Cell membrane</keyword>
<dbReference type="Proteomes" id="UP000609323">
    <property type="component" value="Unassembled WGS sequence"/>
</dbReference>
<proteinExistence type="predicted"/>
<dbReference type="PANTHER" id="PTHR10010:SF46">
    <property type="entry name" value="SODIUM-DEPENDENT PHOSPHATE TRANSPORT PROTEIN 2B"/>
    <property type="match status" value="1"/>
</dbReference>
<evidence type="ECO:0000256" key="6">
    <source>
        <dbReference type="SAM" id="Phobius"/>
    </source>
</evidence>
<evidence type="ECO:0000256" key="4">
    <source>
        <dbReference type="ARBA" id="ARBA00022989"/>
    </source>
</evidence>
<evidence type="ECO:0000313" key="8">
    <source>
        <dbReference type="Proteomes" id="UP000609323"/>
    </source>
</evidence>
<evidence type="ECO:0000313" key="7">
    <source>
        <dbReference type="EMBL" id="GGA20402.1"/>
    </source>
</evidence>
<dbReference type="InterPro" id="IPR003841">
    <property type="entry name" value="Na/Pi_transpt"/>
</dbReference>
<feature type="transmembrane region" description="Helical" evidence="6">
    <location>
        <begin position="55"/>
        <end position="78"/>
    </location>
</feature>
<comment type="caution">
    <text evidence="7">The sequence shown here is derived from an EMBL/GenBank/DDBJ whole genome shotgun (WGS) entry which is preliminary data.</text>
</comment>
<sequence length="324" mass="33761">MFREIIIPLIFGLALFIFGMKMMELALQAWAGPVLTKLLNTVSATPLKGLVFSTAVTALLQSSTAVTVMTIGLVNAGLLTYGRTLGIILGGNIGTCLTTELIALHISSFGPPLLLLSLCIWLAAVVLHDKLPFRLQKHASLLISTQHAALAAAGFGIVLTAIAWMQSTGAALQTYGLIDWFTKRAESSILWGVAAGAVLTAVVHSSAAVIGLAMGLAAAGALPVPLGIAVVLGSNVGTCVTAVIASIGGTRSGRFVAWSHIALNVGGCLLFLPFIRELGAASAWMTSDASAMIAHSQTLFNVLSSLIALPLCYLPVWKRLDKFT</sequence>
<dbReference type="RefSeq" id="WP_094093632.1">
    <property type="nucleotide sequence ID" value="NZ_BMHF01000001.1"/>
</dbReference>
<feature type="transmembrane region" description="Helical" evidence="6">
    <location>
        <begin position="226"/>
        <end position="249"/>
    </location>
</feature>
<dbReference type="NCBIfam" id="NF037997">
    <property type="entry name" value="Na_Pi_symport"/>
    <property type="match status" value="1"/>
</dbReference>
<feature type="transmembrane region" description="Helical" evidence="6">
    <location>
        <begin position="109"/>
        <end position="127"/>
    </location>
</feature>
<protein>
    <submittedName>
        <fullName evidence="7">Na/Pi-cotransporter</fullName>
    </submittedName>
</protein>
<reference evidence="8" key="1">
    <citation type="journal article" date="2019" name="Int. J. Syst. Evol. Microbiol.">
        <title>The Global Catalogue of Microorganisms (GCM) 10K type strain sequencing project: providing services to taxonomists for standard genome sequencing and annotation.</title>
        <authorList>
            <consortium name="The Broad Institute Genomics Platform"/>
            <consortium name="The Broad Institute Genome Sequencing Center for Infectious Disease"/>
            <person name="Wu L."/>
            <person name="Ma J."/>
        </authorList>
    </citation>
    <scope>NUCLEOTIDE SEQUENCE [LARGE SCALE GENOMIC DNA]</scope>
    <source>
        <strain evidence="8">CGMCC 1.15044</strain>
    </source>
</reference>
<keyword evidence="3 6" id="KW-0812">Transmembrane</keyword>
<dbReference type="EMBL" id="BMHF01000001">
    <property type="protein sequence ID" value="GGA20402.1"/>
    <property type="molecule type" value="Genomic_DNA"/>
</dbReference>
<evidence type="ECO:0000256" key="5">
    <source>
        <dbReference type="ARBA" id="ARBA00023136"/>
    </source>
</evidence>
<accession>A0ABQ1FN26</accession>
<evidence type="ECO:0000256" key="3">
    <source>
        <dbReference type="ARBA" id="ARBA00022692"/>
    </source>
</evidence>
<feature type="transmembrane region" description="Helical" evidence="6">
    <location>
        <begin position="255"/>
        <end position="275"/>
    </location>
</feature>
<evidence type="ECO:0000256" key="2">
    <source>
        <dbReference type="ARBA" id="ARBA00022475"/>
    </source>
</evidence>
<keyword evidence="8" id="KW-1185">Reference proteome</keyword>
<gene>
    <name evidence="7" type="ORF">GCM10010917_01330</name>
</gene>
<keyword evidence="4 6" id="KW-1133">Transmembrane helix</keyword>
<feature type="transmembrane region" description="Helical" evidence="6">
    <location>
        <begin position="189"/>
        <end position="214"/>
    </location>
</feature>